<dbReference type="InterPro" id="IPR028082">
    <property type="entry name" value="Peripla_BP_I"/>
</dbReference>
<gene>
    <name evidence="6" type="ORF">BDD16_002666</name>
</gene>
<dbReference type="Proteomes" id="UP000518288">
    <property type="component" value="Unassembled WGS sequence"/>
</dbReference>
<evidence type="ECO:0000259" key="5">
    <source>
        <dbReference type="PROSITE" id="PS50932"/>
    </source>
</evidence>
<keyword evidence="7" id="KW-1185">Reference proteome</keyword>
<evidence type="ECO:0000313" key="6">
    <source>
        <dbReference type="EMBL" id="NYG33680.1"/>
    </source>
</evidence>
<evidence type="ECO:0000256" key="3">
    <source>
        <dbReference type="ARBA" id="ARBA00023125"/>
    </source>
</evidence>
<dbReference type="GO" id="GO:0000976">
    <property type="term" value="F:transcription cis-regulatory region binding"/>
    <property type="evidence" value="ECO:0007669"/>
    <property type="project" value="TreeGrafter"/>
</dbReference>
<name>A0A7Y9R1V5_9BURK</name>
<dbReference type="Gene3D" id="3.40.50.2300">
    <property type="match status" value="2"/>
</dbReference>
<dbReference type="SUPFAM" id="SSF53822">
    <property type="entry name" value="Periplasmic binding protein-like I"/>
    <property type="match status" value="1"/>
</dbReference>
<keyword evidence="3" id="KW-0238">DNA-binding</keyword>
<dbReference type="Pfam" id="PF00356">
    <property type="entry name" value="LacI"/>
    <property type="match status" value="1"/>
</dbReference>
<reference evidence="6 7" key="1">
    <citation type="submission" date="2020-07" db="EMBL/GenBank/DDBJ databases">
        <title>Genomic Encyclopedia of Archaeal and Bacterial Type Strains, Phase II (KMG-II): from individual species to whole genera.</title>
        <authorList>
            <person name="Goeker M."/>
        </authorList>
    </citation>
    <scope>NUCLEOTIDE SEQUENCE [LARGE SCALE GENOMIC DNA]</scope>
    <source>
        <strain evidence="6 7">DSM 21226</strain>
    </source>
</reference>
<dbReference type="InterPro" id="IPR001761">
    <property type="entry name" value="Peripla_BP/Lac1_sug-bd_dom"/>
</dbReference>
<dbReference type="PANTHER" id="PTHR30146:SF148">
    <property type="entry name" value="HTH-TYPE TRANSCRIPTIONAL REPRESSOR PURR-RELATED"/>
    <property type="match status" value="1"/>
</dbReference>
<evidence type="ECO:0000256" key="1">
    <source>
        <dbReference type="ARBA" id="ARBA00022491"/>
    </source>
</evidence>
<keyword evidence="1" id="KW-0678">Repressor</keyword>
<dbReference type="CDD" id="cd06288">
    <property type="entry name" value="PBP1_sucrose_transcription_regulator"/>
    <property type="match status" value="1"/>
</dbReference>
<dbReference type="PROSITE" id="PS50932">
    <property type="entry name" value="HTH_LACI_2"/>
    <property type="match status" value="1"/>
</dbReference>
<dbReference type="InterPro" id="IPR000843">
    <property type="entry name" value="HTH_LacI"/>
</dbReference>
<dbReference type="Gene3D" id="1.10.260.40">
    <property type="entry name" value="lambda repressor-like DNA-binding domains"/>
    <property type="match status" value="1"/>
</dbReference>
<protein>
    <submittedName>
        <fullName evidence="6">LacI family transcriptional regulator</fullName>
    </submittedName>
</protein>
<proteinExistence type="predicted"/>
<dbReference type="GO" id="GO:0003700">
    <property type="term" value="F:DNA-binding transcription factor activity"/>
    <property type="evidence" value="ECO:0007669"/>
    <property type="project" value="TreeGrafter"/>
</dbReference>
<dbReference type="Pfam" id="PF00532">
    <property type="entry name" value="Peripla_BP_1"/>
    <property type="match status" value="1"/>
</dbReference>
<organism evidence="6 7">
    <name type="scientific">Sphaerotilus montanus</name>
    <dbReference type="NCBI Taxonomy" id="522889"/>
    <lineage>
        <taxon>Bacteria</taxon>
        <taxon>Pseudomonadati</taxon>
        <taxon>Pseudomonadota</taxon>
        <taxon>Betaproteobacteria</taxon>
        <taxon>Burkholderiales</taxon>
        <taxon>Sphaerotilaceae</taxon>
        <taxon>Sphaerotilus</taxon>
    </lineage>
</organism>
<dbReference type="SMART" id="SM00354">
    <property type="entry name" value="HTH_LACI"/>
    <property type="match status" value="1"/>
</dbReference>
<keyword evidence="2" id="KW-0805">Transcription regulation</keyword>
<dbReference type="PROSITE" id="PS00356">
    <property type="entry name" value="HTH_LACI_1"/>
    <property type="match status" value="1"/>
</dbReference>
<dbReference type="RefSeq" id="WP_218897795.1">
    <property type="nucleotide sequence ID" value="NZ_JACCFH010000001.1"/>
</dbReference>
<keyword evidence="4" id="KW-0804">Transcription</keyword>
<evidence type="ECO:0000313" key="7">
    <source>
        <dbReference type="Proteomes" id="UP000518288"/>
    </source>
</evidence>
<accession>A0A7Y9R1V5</accession>
<dbReference type="InterPro" id="IPR010982">
    <property type="entry name" value="Lambda_DNA-bd_dom_sf"/>
</dbReference>
<dbReference type="AlphaFoldDB" id="A0A7Y9R1V5"/>
<comment type="caution">
    <text evidence="6">The sequence shown here is derived from an EMBL/GenBank/DDBJ whole genome shotgun (WGS) entry which is preliminary data.</text>
</comment>
<evidence type="ECO:0000256" key="2">
    <source>
        <dbReference type="ARBA" id="ARBA00023015"/>
    </source>
</evidence>
<dbReference type="CDD" id="cd01392">
    <property type="entry name" value="HTH_LacI"/>
    <property type="match status" value="1"/>
</dbReference>
<dbReference type="SUPFAM" id="SSF47413">
    <property type="entry name" value="lambda repressor-like DNA-binding domains"/>
    <property type="match status" value="1"/>
</dbReference>
<dbReference type="EMBL" id="JACCFH010000001">
    <property type="protein sequence ID" value="NYG33680.1"/>
    <property type="molecule type" value="Genomic_DNA"/>
</dbReference>
<feature type="domain" description="HTH lacI-type" evidence="5">
    <location>
        <begin position="24"/>
        <end position="80"/>
    </location>
</feature>
<dbReference type="PANTHER" id="PTHR30146">
    <property type="entry name" value="LACI-RELATED TRANSCRIPTIONAL REPRESSOR"/>
    <property type="match status" value="1"/>
</dbReference>
<evidence type="ECO:0000256" key="4">
    <source>
        <dbReference type="ARBA" id="ARBA00023163"/>
    </source>
</evidence>
<sequence>MPASPPSPPAAQAATPRRLRPTRVTMQDVARAAQVSQTTVSFVLNNRAEASIPQETRDRIWQAVADLGYRPNAMARALRQGTSGLIGFVTDEIATTPFAGQIVRGAQDVAWQHRRILMMINTDHQSDLEQEALGALLQHQVDAIILAAMSHKAVTLPPLLDGFPVVLVNAYSEDDSVPAVVPDERRGGLEATAHLLAHGHRRIGVIDNLDDSVAAPLRIQGWRDAHVQAGLAADPALLVKINGWQEAGFVGAMDLLQRPDRPTALFCLNDRAAMGAYEAARELGLRIPEDVSIVGFDNQEVIAAHLRPTLTTMQLPHHEMGRRGMQALLGLDPLPRGRTLLHCPLVERASVARCAAP</sequence>